<evidence type="ECO:0000313" key="1">
    <source>
        <dbReference type="EMBL" id="OSY87064.1"/>
    </source>
</evidence>
<proteinExistence type="predicted"/>
<gene>
    <name evidence="1" type="ORF">WH52_13465</name>
</gene>
<dbReference type="RefSeq" id="WP_086031490.1">
    <property type="nucleotide sequence ID" value="NZ_LAPZ01000015.1"/>
</dbReference>
<dbReference type="Proteomes" id="UP000194221">
    <property type="component" value="Unassembled WGS sequence"/>
</dbReference>
<evidence type="ECO:0000313" key="2">
    <source>
        <dbReference type="Proteomes" id="UP000194221"/>
    </source>
</evidence>
<reference evidence="1 2" key="1">
    <citation type="submission" date="2015-03" db="EMBL/GenBank/DDBJ databases">
        <title>Genome sequence of Tenacibaculum sp. S2-2, isolated from intestinal microbiota of sea cucumber, Apostichopus japonicas.</title>
        <authorList>
            <person name="Shao Z."/>
            <person name="Wang L."/>
            <person name="Li X."/>
        </authorList>
    </citation>
    <scope>NUCLEOTIDE SEQUENCE [LARGE SCALE GENOMIC DNA]</scope>
    <source>
        <strain evidence="1 2">S2-2</strain>
    </source>
</reference>
<evidence type="ECO:0008006" key="3">
    <source>
        <dbReference type="Google" id="ProtNLM"/>
    </source>
</evidence>
<dbReference type="EMBL" id="LAPZ01000015">
    <property type="protein sequence ID" value="OSY87064.1"/>
    <property type="molecule type" value="Genomic_DNA"/>
</dbReference>
<organism evidence="1 2">
    <name type="scientific">Tenacibaculum holothuriorum</name>
    <dbReference type="NCBI Taxonomy" id="1635173"/>
    <lineage>
        <taxon>Bacteria</taxon>
        <taxon>Pseudomonadati</taxon>
        <taxon>Bacteroidota</taxon>
        <taxon>Flavobacteriia</taxon>
        <taxon>Flavobacteriales</taxon>
        <taxon>Flavobacteriaceae</taxon>
        <taxon>Tenacibaculum</taxon>
    </lineage>
</organism>
<name>A0A1Y2P9D9_9FLAO</name>
<comment type="caution">
    <text evidence="1">The sequence shown here is derived from an EMBL/GenBank/DDBJ whole genome shotgun (WGS) entry which is preliminary data.</text>
</comment>
<dbReference type="Pfam" id="PF13162">
    <property type="entry name" value="DUF3997"/>
    <property type="match status" value="1"/>
</dbReference>
<dbReference type="InterPro" id="IPR025059">
    <property type="entry name" value="DUF3997"/>
</dbReference>
<dbReference type="STRING" id="1635173.WH52_13465"/>
<keyword evidence="2" id="KW-1185">Reference proteome</keyword>
<accession>A0A1Y2P9D9</accession>
<sequence>MKKTIKISLLLILQSCYFGVGLVEKEITNNYFLFANNKLDEMSIWFHSEEHSYQLIIPETVFAVGENGDYIIAKSHPKNKKNGIDKSITYYHIIEVRKKKANQYSNLNLEQFNKKREELNIPNSLSFKLTYKELE</sequence>
<dbReference type="OrthoDB" id="1077692at2"/>
<dbReference type="InParanoid" id="A0A1Y2P9D9"/>
<protein>
    <recommendedName>
        <fullName evidence="3">DUF3997 domain-containing protein</fullName>
    </recommendedName>
</protein>
<dbReference type="AlphaFoldDB" id="A0A1Y2P9D9"/>